<protein>
    <submittedName>
        <fullName evidence="1">Uncharacterized protein</fullName>
    </submittedName>
</protein>
<name>J9FXE2_9ZZZZ</name>
<gene>
    <name evidence="1" type="ORF">EVA_17656</name>
</gene>
<evidence type="ECO:0000313" key="1">
    <source>
        <dbReference type="EMBL" id="EJW94237.1"/>
    </source>
</evidence>
<organism evidence="1">
    <name type="scientific">gut metagenome</name>
    <dbReference type="NCBI Taxonomy" id="749906"/>
    <lineage>
        <taxon>unclassified sequences</taxon>
        <taxon>metagenomes</taxon>
        <taxon>organismal metagenomes</taxon>
    </lineage>
</organism>
<comment type="caution">
    <text evidence="1">The sequence shown here is derived from an EMBL/GenBank/DDBJ whole genome shotgun (WGS) entry which is preliminary data.</text>
</comment>
<dbReference type="CDD" id="cd19958">
    <property type="entry name" value="pyocin_knob"/>
    <property type="match status" value="1"/>
</dbReference>
<reference evidence="1" key="1">
    <citation type="journal article" date="2012" name="PLoS ONE">
        <title>Gene sets for utilization of primary and secondary nutrition supplies in the distal gut of endangered iberian lynx.</title>
        <authorList>
            <person name="Alcaide M."/>
            <person name="Messina E."/>
            <person name="Richter M."/>
            <person name="Bargiela R."/>
            <person name="Peplies J."/>
            <person name="Huws S.A."/>
            <person name="Newbold C.J."/>
            <person name="Golyshin P.N."/>
            <person name="Simon M.A."/>
            <person name="Lopez G."/>
            <person name="Yakimov M.M."/>
            <person name="Ferrer M."/>
        </authorList>
    </citation>
    <scope>NUCLEOTIDE SEQUENCE</scope>
</reference>
<dbReference type="EMBL" id="AMCI01006487">
    <property type="protein sequence ID" value="EJW94237.1"/>
    <property type="molecule type" value="Genomic_DNA"/>
</dbReference>
<dbReference type="AlphaFoldDB" id="J9FXE2"/>
<sequence>MAFAKTDANLNTTAGSYFANLHIPDSLNYPLGLKDFGFLEVSVAQIKEAIYILQCLTCFSGRIYTRSKVAAGEWSNWVMI</sequence>
<accession>J9FXE2</accession>
<proteinExistence type="predicted"/>